<protein>
    <submittedName>
        <fullName evidence="6">NADPH-dependent FMN reductase</fullName>
        <ecNumber evidence="6">1.-.-.-</ecNumber>
    </submittedName>
</protein>
<comment type="caution">
    <text evidence="6">The sequence shown here is derived from an EMBL/GenBank/DDBJ whole genome shotgun (WGS) entry which is preliminary data.</text>
</comment>
<dbReference type="EMBL" id="JBHUOG010000002">
    <property type="protein sequence ID" value="MFD2794839.1"/>
    <property type="molecule type" value="Genomic_DNA"/>
</dbReference>
<evidence type="ECO:0000256" key="3">
    <source>
        <dbReference type="ARBA" id="ARBA00023002"/>
    </source>
</evidence>
<feature type="compositionally biased region" description="Basic and acidic residues" evidence="4">
    <location>
        <begin position="9"/>
        <end position="18"/>
    </location>
</feature>
<feature type="region of interest" description="Disordered" evidence="4">
    <location>
        <begin position="1"/>
        <end position="29"/>
    </location>
</feature>
<dbReference type="SUPFAM" id="SSF52218">
    <property type="entry name" value="Flavoproteins"/>
    <property type="match status" value="1"/>
</dbReference>
<dbReference type="Pfam" id="PF03358">
    <property type="entry name" value="FMN_red"/>
    <property type="match status" value="1"/>
</dbReference>
<dbReference type="InterPro" id="IPR029039">
    <property type="entry name" value="Flavoprotein-like_sf"/>
</dbReference>
<dbReference type="RefSeq" id="WP_377184313.1">
    <property type="nucleotide sequence ID" value="NZ_JBHUOG010000002.1"/>
</dbReference>
<keyword evidence="7" id="KW-1185">Reference proteome</keyword>
<evidence type="ECO:0000313" key="7">
    <source>
        <dbReference type="Proteomes" id="UP001597479"/>
    </source>
</evidence>
<dbReference type="InterPro" id="IPR051814">
    <property type="entry name" value="NAD(P)H-dep_FMN_reductase"/>
</dbReference>
<gene>
    <name evidence="6" type="ORF">ACFS27_14870</name>
</gene>
<dbReference type="InterPro" id="IPR005025">
    <property type="entry name" value="FMN_Rdtase-like_dom"/>
</dbReference>
<dbReference type="Proteomes" id="UP001597479">
    <property type="component" value="Unassembled WGS sequence"/>
</dbReference>
<reference evidence="7" key="1">
    <citation type="journal article" date="2019" name="Int. J. Syst. Evol. Microbiol.">
        <title>The Global Catalogue of Microorganisms (GCM) 10K type strain sequencing project: providing services to taxonomists for standard genome sequencing and annotation.</title>
        <authorList>
            <consortium name="The Broad Institute Genomics Platform"/>
            <consortium name="The Broad Institute Genome Sequencing Center for Infectious Disease"/>
            <person name="Wu L."/>
            <person name="Ma J."/>
        </authorList>
    </citation>
    <scope>NUCLEOTIDE SEQUENCE [LARGE SCALE GENOMIC DNA]</scope>
    <source>
        <strain evidence="7">CCM 7044</strain>
    </source>
</reference>
<sequence length="192" mass="19405">MTAATGSAGRRDQDRRPGEGGLVVLSGNPRPGSRTLGVAEAVAHRLAGALGLHPAEPVDLALLAPTVLTGSAAVTAARDRVAAARLVVVATPVYKASYTGLLKAFLDGYGPDALADVVAVPVVVSASAAHASAGEVHLRPVLTDLGAVVPTRTFAVTEDRLAEVGPLLDTWAERWTATLGRAVPAAPAEVAS</sequence>
<keyword evidence="3 6" id="KW-0560">Oxidoreductase</keyword>
<accession>A0ABW5VUC8</accession>
<evidence type="ECO:0000313" key="6">
    <source>
        <dbReference type="EMBL" id="MFD2794839.1"/>
    </source>
</evidence>
<evidence type="ECO:0000256" key="1">
    <source>
        <dbReference type="ARBA" id="ARBA00022630"/>
    </source>
</evidence>
<evidence type="ECO:0000256" key="4">
    <source>
        <dbReference type="SAM" id="MobiDB-lite"/>
    </source>
</evidence>
<feature type="domain" description="NADPH-dependent FMN reductase-like" evidence="5">
    <location>
        <begin position="22"/>
        <end position="158"/>
    </location>
</feature>
<evidence type="ECO:0000256" key="2">
    <source>
        <dbReference type="ARBA" id="ARBA00022643"/>
    </source>
</evidence>
<evidence type="ECO:0000259" key="5">
    <source>
        <dbReference type="Pfam" id="PF03358"/>
    </source>
</evidence>
<keyword evidence="2" id="KW-0288">FMN</keyword>
<proteinExistence type="predicted"/>
<dbReference type="GO" id="GO:0016491">
    <property type="term" value="F:oxidoreductase activity"/>
    <property type="evidence" value="ECO:0007669"/>
    <property type="project" value="UniProtKB-KW"/>
</dbReference>
<name>A0ABW5VUC8_9MICO</name>
<dbReference type="Gene3D" id="3.40.50.360">
    <property type="match status" value="1"/>
</dbReference>
<dbReference type="EC" id="1.-.-.-" evidence="6"/>
<organism evidence="6 7">
    <name type="scientific">Promicromonospora vindobonensis</name>
    <dbReference type="NCBI Taxonomy" id="195748"/>
    <lineage>
        <taxon>Bacteria</taxon>
        <taxon>Bacillati</taxon>
        <taxon>Actinomycetota</taxon>
        <taxon>Actinomycetes</taxon>
        <taxon>Micrococcales</taxon>
        <taxon>Promicromonosporaceae</taxon>
        <taxon>Promicromonospora</taxon>
    </lineage>
</organism>
<dbReference type="PANTHER" id="PTHR43408:SF2">
    <property type="entry name" value="FMN REDUCTASE (NADPH)"/>
    <property type="match status" value="1"/>
</dbReference>
<dbReference type="PANTHER" id="PTHR43408">
    <property type="entry name" value="FMN REDUCTASE (NADPH)"/>
    <property type="match status" value="1"/>
</dbReference>
<keyword evidence="1" id="KW-0285">Flavoprotein</keyword>